<evidence type="ECO:0000313" key="8">
    <source>
        <dbReference type="EMBL" id="MBB3023884.1"/>
    </source>
</evidence>
<sequence>MCDPTVGTGGMLTMADEKIRAENPTAEVSLYGQEINPASYAICKADMVVKGQPIDNIVLGNTLTQPAFRGRTFHFALSNPPFGVDWKQSRKVVEEEHAVRGFDGRFGPGLPRVSDGSTLFLLHLISKLREPQPGDPNASAGRGAIVLNGSPLFTGGAGSGESNIRKWVLEQDYLEAIVALPTDMFYNTGIATYVWLLNKDKPRERRGKVQLIDATGMFEKMRKSIGSKRRQLSAAHIAEVTRLFDAFEESKHSKIFRIKDFFYRTITVERPLRLNYGFGPDRVERVLALRQLVKADGSLLEKFREGLTEAGAADAGALSTSRAEFSKRVSEIADAAGLKLTAAQLKAVLGALGEHDDGGELVMKAGKPEPSADLRDTENVPWDQDVEEYLEREVKPWVPDAWIDHSKTKEGAEIPFTRHFYEYVPPRPLEEIDAELDEVLGRIRARLEEVKK</sequence>
<dbReference type="PANTHER" id="PTHR42933">
    <property type="entry name" value="SLR6095 PROTEIN"/>
    <property type="match status" value="1"/>
</dbReference>
<evidence type="ECO:0000259" key="7">
    <source>
        <dbReference type="Pfam" id="PF02384"/>
    </source>
</evidence>
<feature type="domain" description="DNA methylase adenine-specific" evidence="7">
    <location>
        <begin position="2"/>
        <end position="252"/>
    </location>
</feature>
<protein>
    <recommendedName>
        <fullName evidence="1">site-specific DNA-methyltransferase (adenine-specific)</fullName>
        <ecNumber evidence="1">2.1.1.72</ecNumber>
    </recommendedName>
</protein>
<dbReference type="PANTHER" id="PTHR42933:SF3">
    <property type="entry name" value="TYPE I RESTRICTION ENZYME MJAVIII METHYLASE SUBUNIT"/>
    <property type="match status" value="1"/>
</dbReference>
<dbReference type="RefSeq" id="WP_246371053.1">
    <property type="nucleotide sequence ID" value="NZ_CBCSFZ010000009.1"/>
</dbReference>
<name>A0A839QUB4_9MICO</name>
<reference evidence="8 9" key="1">
    <citation type="submission" date="2020-08" db="EMBL/GenBank/DDBJ databases">
        <title>Sequencing the genomes of 1000 actinobacteria strains.</title>
        <authorList>
            <person name="Klenk H.-P."/>
        </authorList>
    </citation>
    <scope>NUCLEOTIDE SEQUENCE [LARGE SCALE GENOMIC DNA]</scope>
    <source>
        <strain evidence="8 9">DSM 23040</strain>
    </source>
</reference>
<dbReference type="SUPFAM" id="SSF53335">
    <property type="entry name" value="S-adenosyl-L-methionine-dependent methyltransferases"/>
    <property type="match status" value="1"/>
</dbReference>
<dbReference type="AlphaFoldDB" id="A0A839QUB4"/>
<evidence type="ECO:0000256" key="2">
    <source>
        <dbReference type="ARBA" id="ARBA00022603"/>
    </source>
</evidence>
<evidence type="ECO:0000256" key="4">
    <source>
        <dbReference type="ARBA" id="ARBA00022691"/>
    </source>
</evidence>
<dbReference type="GO" id="GO:0009307">
    <property type="term" value="P:DNA restriction-modification system"/>
    <property type="evidence" value="ECO:0007669"/>
    <property type="project" value="UniProtKB-KW"/>
</dbReference>
<evidence type="ECO:0000256" key="1">
    <source>
        <dbReference type="ARBA" id="ARBA00011900"/>
    </source>
</evidence>
<dbReference type="InterPro" id="IPR051537">
    <property type="entry name" value="DNA_Adenine_Mtase"/>
</dbReference>
<evidence type="ECO:0000256" key="5">
    <source>
        <dbReference type="ARBA" id="ARBA00022747"/>
    </source>
</evidence>
<dbReference type="GO" id="GO:0009007">
    <property type="term" value="F:site-specific DNA-methyltransferase (adenine-specific) activity"/>
    <property type="evidence" value="ECO:0007669"/>
    <property type="project" value="UniProtKB-EC"/>
</dbReference>
<keyword evidence="2 8" id="KW-0489">Methyltransferase</keyword>
<dbReference type="EMBL" id="JACHWP010000016">
    <property type="protein sequence ID" value="MBB3023884.1"/>
    <property type="molecule type" value="Genomic_DNA"/>
</dbReference>
<dbReference type="GO" id="GO:0032259">
    <property type="term" value="P:methylation"/>
    <property type="evidence" value="ECO:0007669"/>
    <property type="project" value="UniProtKB-KW"/>
</dbReference>
<evidence type="ECO:0000256" key="3">
    <source>
        <dbReference type="ARBA" id="ARBA00022679"/>
    </source>
</evidence>
<dbReference type="InterPro" id="IPR029063">
    <property type="entry name" value="SAM-dependent_MTases_sf"/>
</dbReference>
<dbReference type="GO" id="GO:0008170">
    <property type="term" value="F:N-methyltransferase activity"/>
    <property type="evidence" value="ECO:0007669"/>
    <property type="project" value="InterPro"/>
</dbReference>
<comment type="caution">
    <text evidence="8">The sequence shown here is derived from an EMBL/GenBank/DDBJ whole genome shotgun (WGS) entry which is preliminary data.</text>
</comment>
<gene>
    <name evidence="8" type="ORF">FHX50_002190</name>
</gene>
<comment type="catalytic activity">
    <reaction evidence="6">
        <text>a 2'-deoxyadenosine in DNA + S-adenosyl-L-methionine = an N(6)-methyl-2'-deoxyadenosine in DNA + S-adenosyl-L-homocysteine + H(+)</text>
        <dbReference type="Rhea" id="RHEA:15197"/>
        <dbReference type="Rhea" id="RHEA-COMP:12418"/>
        <dbReference type="Rhea" id="RHEA-COMP:12419"/>
        <dbReference type="ChEBI" id="CHEBI:15378"/>
        <dbReference type="ChEBI" id="CHEBI:57856"/>
        <dbReference type="ChEBI" id="CHEBI:59789"/>
        <dbReference type="ChEBI" id="CHEBI:90615"/>
        <dbReference type="ChEBI" id="CHEBI:90616"/>
        <dbReference type="EC" id="2.1.1.72"/>
    </reaction>
</comment>
<proteinExistence type="predicted"/>
<evidence type="ECO:0000256" key="6">
    <source>
        <dbReference type="ARBA" id="ARBA00047942"/>
    </source>
</evidence>
<dbReference type="Proteomes" id="UP000568050">
    <property type="component" value="Unassembled WGS sequence"/>
</dbReference>
<dbReference type="EC" id="2.1.1.72" evidence="1"/>
<keyword evidence="5" id="KW-0680">Restriction system</keyword>
<evidence type="ECO:0000313" key="9">
    <source>
        <dbReference type="Proteomes" id="UP000568050"/>
    </source>
</evidence>
<keyword evidence="4" id="KW-0949">S-adenosyl-L-methionine</keyword>
<keyword evidence="3 8" id="KW-0808">Transferase</keyword>
<dbReference type="GO" id="GO:0003677">
    <property type="term" value="F:DNA binding"/>
    <property type="evidence" value="ECO:0007669"/>
    <property type="project" value="InterPro"/>
</dbReference>
<keyword evidence="9" id="KW-1185">Reference proteome</keyword>
<dbReference type="InterPro" id="IPR003356">
    <property type="entry name" value="DNA_methylase_A-5"/>
</dbReference>
<organism evidence="8 9">
    <name type="scientific">Helcobacillus massiliensis</name>
    <dbReference type="NCBI Taxonomy" id="521392"/>
    <lineage>
        <taxon>Bacteria</taxon>
        <taxon>Bacillati</taxon>
        <taxon>Actinomycetota</taxon>
        <taxon>Actinomycetes</taxon>
        <taxon>Micrococcales</taxon>
        <taxon>Dermabacteraceae</taxon>
        <taxon>Helcobacillus</taxon>
    </lineage>
</organism>
<dbReference type="Gene3D" id="3.40.50.150">
    <property type="entry name" value="Vaccinia Virus protein VP39"/>
    <property type="match status" value="1"/>
</dbReference>
<dbReference type="Pfam" id="PF02384">
    <property type="entry name" value="N6_Mtase"/>
    <property type="match status" value="1"/>
</dbReference>
<accession>A0A839QUB4</accession>